<accession>A0ABT8KAV7</accession>
<sequence length="225" mass="24672">MSQLMPELLATWTWRLERVQSGRTMLGRGQASMARTDLTHDRAAHPEAYAGYEEEFAAAIDALDVLAQQHNRRDDLDAVLATERRRERAASGAGGAAEGGRVDHATLGGGRARVSLAPEHDRVPRGLPEPLDQWVHRLIRYRSGAKLIAPIEASRAEIRLRNEADLDPAAYLGPVSGPYFRRVIRELGEIATSQRPGVHLAGRGLHRGVPTLPGEMASTSRRSAR</sequence>
<feature type="region of interest" description="Disordered" evidence="1">
    <location>
        <begin position="201"/>
        <end position="225"/>
    </location>
</feature>
<dbReference type="Proteomes" id="UP001174208">
    <property type="component" value="Unassembled WGS sequence"/>
</dbReference>
<proteinExistence type="predicted"/>
<dbReference type="EMBL" id="JAROCF010000001">
    <property type="protein sequence ID" value="MDN4613622.1"/>
    <property type="molecule type" value="Genomic_DNA"/>
</dbReference>
<evidence type="ECO:0000256" key="1">
    <source>
        <dbReference type="SAM" id="MobiDB-lite"/>
    </source>
</evidence>
<evidence type="ECO:0000313" key="3">
    <source>
        <dbReference type="Proteomes" id="UP001174208"/>
    </source>
</evidence>
<gene>
    <name evidence="2" type="ORF">P5G50_04065</name>
</gene>
<protein>
    <submittedName>
        <fullName evidence="2">Uncharacterized protein</fullName>
    </submittedName>
</protein>
<reference evidence="2" key="1">
    <citation type="submission" date="2023-06" db="EMBL/GenBank/DDBJ databases">
        <title>MT1 and MT2 Draft Genomes of Novel Species.</title>
        <authorList>
            <person name="Venkateswaran K."/>
        </authorList>
    </citation>
    <scope>NUCLEOTIDE SEQUENCE</scope>
    <source>
        <strain evidence="2">F6_8S_P_1B</strain>
    </source>
</reference>
<keyword evidence="3" id="KW-1185">Reference proteome</keyword>
<evidence type="ECO:0000313" key="2">
    <source>
        <dbReference type="EMBL" id="MDN4613622.1"/>
    </source>
</evidence>
<organism evidence="2 3">
    <name type="scientific">Leifsonia williamsii</name>
    <dbReference type="NCBI Taxonomy" id="3035919"/>
    <lineage>
        <taxon>Bacteria</taxon>
        <taxon>Bacillati</taxon>
        <taxon>Actinomycetota</taxon>
        <taxon>Actinomycetes</taxon>
        <taxon>Micrococcales</taxon>
        <taxon>Microbacteriaceae</taxon>
        <taxon>Leifsonia</taxon>
    </lineage>
</organism>
<dbReference type="RefSeq" id="WP_301211855.1">
    <property type="nucleotide sequence ID" value="NZ_JAROCF010000001.1"/>
</dbReference>
<comment type="caution">
    <text evidence="2">The sequence shown here is derived from an EMBL/GenBank/DDBJ whole genome shotgun (WGS) entry which is preliminary data.</text>
</comment>
<name>A0ABT8KAV7_9MICO</name>